<dbReference type="EMBL" id="CP064791">
    <property type="protein sequence ID" value="QSG15732.1"/>
    <property type="molecule type" value="Genomic_DNA"/>
</dbReference>
<dbReference type="Pfam" id="PF21948">
    <property type="entry name" value="LplA-B_cat"/>
    <property type="match status" value="1"/>
</dbReference>
<reference evidence="2 3" key="1">
    <citation type="submission" date="2020-11" db="EMBL/GenBank/DDBJ databases">
        <title>Carbohydrate-dependent, anaerobic sulfur respiration: A novel catabolism in halophilic archaea.</title>
        <authorList>
            <person name="Sorokin D.Y."/>
            <person name="Messina E."/>
            <person name="Smedile F."/>
            <person name="La Cono V."/>
            <person name="Hallsworth J.E."/>
            <person name="Yakimov M.M."/>
        </authorList>
    </citation>
    <scope>NUCLEOTIDE SEQUENCE [LARGE SCALE GENOMIC DNA]</scope>
    <source>
        <strain evidence="2 3">HSR-Est</strain>
    </source>
</reference>
<dbReference type="PANTHER" id="PTHR43679">
    <property type="entry name" value="OCTANOYLTRANSFERASE LIPM-RELATED"/>
    <property type="match status" value="1"/>
</dbReference>
<evidence type="ECO:0000313" key="3">
    <source>
        <dbReference type="Proteomes" id="UP000663292"/>
    </source>
</evidence>
<gene>
    <name evidence="2" type="primary">lplA</name>
    <name evidence="2" type="ORF">HSEST_2218</name>
</gene>
<name>A0A897NSB5_9EURY</name>
<dbReference type="SUPFAM" id="SSF55681">
    <property type="entry name" value="Class II aaRS and biotin synthetases"/>
    <property type="match status" value="1"/>
</dbReference>
<accession>A0A897NSB5</accession>
<evidence type="ECO:0000313" key="2">
    <source>
        <dbReference type="EMBL" id="QSG15732.1"/>
    </source>
</evidence>
<organism evidence="2 3">
    <name type="scientific">Halapricum desulfuricans</name>
    <dbReference type="NCBI Taxonomy" id="2841257"/>
    <lineage>
        <taxon>Archaea</taxon>
        <taxon>Methanobacteriati</taxon>
        <taxon>Methanobacteriota</taxon>
        <taxon>Stenosarchaea group</taxon>
        <taxon>Halobacteria</taxon>
        <taxon>Halobacteriales</taxon>
        <taxon>Haloarculaceae</taxon>
        <taxon>Halapricum</taxon>
    </lineage>
</organism>
<keyword evidence="3" id="KW-1185">Reference proteome</keyword>
<protein>
    <submittedName>
        <fullName evidence="2">Lipoate-protein ligase A</fullName>
    </submittedName>
</protein>
<dbReference type="GeneID" id="68858850"/>
<dbReference type="AlphaFoldDB" id="A0A897NSB5"/>
<dbReference type="RefSeq" id="WP_229120986.1">
    <property type="nucleotide sequence ID" value="NZ_CP064791.1"/>
</dbReference>
<dbReference type="InterPro" id="IPR050664">
    <property type="entry name" value="Octanoyltrans_LipM/LipL"/>
</dbReference>
<keyword evidence="2" id="KW-0436">Ligase</keyword>
<dbReference type="PROSITE" id="PS51733">
    <property type="entry name" value="BPL_LPL_CATALYTIC"/>
    <property type="match status" value="1"/>
</dbReference>
<feature type="domain" description="BPL/LPL catalytic" evidence="1">
    <location>
        <begin position="30"/>
        <end position="220"/>
    </location>
</feature>
<proteinExistence type="predicted"/>
<dbReference type="Proteomes" id="UP000663292">
    <property type="component" value="Chromosome"/>
</dbReference>
<dbReference type="InterPro" id="IPR004143">
    <property type="entry name" value="BPL_LPL_catalytic"/>
</dbReference>
<dbReference type="PANTHER" id="PTHR43679:SF2">
    <property type="entry name" value="OCTANOYL-[GCVH]:PROTEIN N-OCTANOYLTRANSFERASE"/>
    <property type="match status" value="1"/>
</dbReference>
<evidence type="ECO:0000259" key="1">
    <source>
        <dbReference type="PROSITE" id="PS51733"/>
    </source>
</evidence>
<dbReference type="GO" id="GO:0016874">
    <property type="term" value="F:ligase activity"/>
    <property type="evidence" value="ECO:0007669"/>
    <property type="project" value="UniProtKB-KW"/>
</dbReference>
<dbReference type="CDD" id="cd16443">
    <property type="entry name" value="LplA"/>
    <property type="match status" value="1"/>
</dbReference>
<dbReference type="InterPro" id="IPR045864">
    <property type="entry name" value="aa-tRNA-synth_II/BPL/LPL"/>
</dbReference>
<sequence>MNLRVVDSGTYSEPVQQALERVLIDRLGDGEIEPTLRFWYRDGPAVPLGRFQAYADEVAADYVAKHDVDVVRRITGGGAMYVEPGAVITYSLYLPRSAVSDDVEASYAELDQFAIDALRGLGLDVRHEPLNDIAHPDGKIGGAAQLRTDDAVVHHTTMSYALDIAEMLRVLRIGEEKVSDKAVASAEKRVARINDHVDASRSEVIETMIDTAGDSYATVEGELSESTLADARTLADEQFATDEWNRQL</sequence>
<dbReference type="Gene3D" id="3.30.930.10">
    <property type="entry name" value="Bira Bifunctional Protein, Domain 2"/>
    <property type="match status" value="1"/>
</dbReference>